<gene>
    <name evidence="1" type="ORF">TorRG33x02_162940</name>
</gene>
<reference evidence="2" key="1">
    <citation type="submission" date="2016-06" db="EMBL/GenBank/DDBJ databases">
        <title>Parallel loss of symbiosis genes in relatives of nitrogen-fixing non-legume Parasponia.</title>
        <authorList>
            <person name="Van Velzen R."/>
            <person name="Holmer R."/>
            <person name="Bu F."/>
            <person name="Rutten L."/>
            <person name="Van Zeijl A."/>
            <person name="Liu W."/>
            <person name="Santuari L."/>
            <person name="Cao Q."/>
            <person name="Sharma T."/>
            <person name="Shen D."/>
            <person name="Roswanjaya Y."/>
            <person name="Wardhani T."/>
            <person name="Kalhor M.S."/>
            <person name="Jansen J."/>
            <person name="Van den Hoogen J."/>
            <person name="Gungor B."/>
            <person name="Hartog M."/>
            <person name="Hontelez J."/>
            <person name="Verver J."/>
            <person name="Yang W.-C."/>
            <person name="Schijlen E."/>
            <person name="Repin R."/>
            <person name="Schilthuizen M."/>
            <person name="Schranz E."/>
            <person name="Heidstra R."/>
            <person name="Miyata K."/>
            <person name="Fedorova E."/>
            <person name="Kohlen W."/>
            <person name="Bisseling T."/>
            <person name="Smit S."/>
            <person name="Geurts R."/>
        </authorList>
    </citation>
    <scope>NUCLEOTIDE SEQUENCE [LARGE SCALE GENOMIC DNA]</scope>
    <source>
        <strain evidence="2">cv. RG33-2</strain>
    </source>
</reference>
<dbReference type="InParanoid" id="A0A2P5ER14"/>
<dbReference type="AlphaFoldDB" id="A0A2P5ER14"/>
<dbReference type="Proteomes" id="UP000237000">
    <property type="component" value="Unassembled WGS sequence"/>
</dbReference>
<organism evidence="1 2">
    <name type="scientific">Trema orientale</name>
    <name type="common">Charcoal tree</name>
    <name type="synonym">Celtis orientalis</name>
    <dbReference type="NCBI Taxonomy" id="63057"/>
    <lineage>
        <taxon>Eukaryota</taxon>
        <taxon>Viridiplantae</taxon>
        <taxon>Streptophyta</taxon>
        <taxon>Embryophyta</taxon>
        <taxon>Tracheophyta</taxon>
        <taxon>Spermatophyta</taxon>
        <taxon>Magnoliopsida</taxon>
        <taxon>eudicotyledons</taxon>
        <taxon>Gunneridae</taxon>
        <taxon>Pentapetalae</taxon>
        <taxon>rosids</taxon>
        <taxon>fabids</taxon>
        <taxon>Rosales</taxon>
        <taxon>Cannabaceae</taxon>
        <taxon>Trema</taxon>
    </lineage>
</organism>
<proteinExistence type="predicted"/>
<feature type="non-terminal residue" evidence="1">
    <location>
        <position position="1"/>
    </location>
</feature>
<dbReference type="EMBL" id="JXTC01000111">
    <property type="protein sequence ID" value="PON87915.1"/>
    <property type="molecule type" value="Genomic_DNA"/>
</dbReference>
<sequence length="79" mass="8537">RVGGSKSGCGLDVIHQSGLCGSGSSQPVLDAGRVSVDSFLTRRVTGRVRVDIVYVYIRLQPDTNPTRRHELTPLPVGLY</sequence>
<evidence type="ECO:0000313" key="1">
    <source>
        <dbReference type="EMBL" id="PON87915.1"/>
    </source>
</evidence>
<name>A0A2P5ER14_TREOI</name>
<evidence type="ECO:0000313" key="2">
    <source>
        <dbReference type="Proteomes" id="UP000237000"/>
    </source>
</evidence>
<comment type="caution">
    <text evidence="1">The sequence shown here is derived from an EMBL/GenBank/DDBJ whole genome shotgun (WGS) entry which is preliminary data.</text>
</comment>
<keyword evidence="2" id="KW-1185">Reference proteome</keyword>
<accession>A0A2P5ER14</accession>
<protein>
    <submittedName>
        <fullName evidence="1">Uncharacterized protein</fullName>
    </submittedName>
</protein>